<proteinExistence type="predicted"/>
<evidence type="ECO:0000313" key="2">
    <source>
        <dbReference type="Proteomes" id="UP000265618"/>
    </source>
</evidence>
<dbReference type="EMBL" id="BDIP01000024">
    <property type="protein sequence ID" value="GIQ79584.1"/>
    <property type="molecule type" value="Genomic_DNA"/>
</dbReference>
<name>A0A9K3CM90_9EUKA</name>
<organism evidence="1 2">
    <name type="scientific">Kipferlia bialata</name>
    <dbReference type="NCBI Taxonomy" id="797122"/>
    <lineage>
        <taxon>Eukaryota</taxon>
        <taxon>Metamonada</taxon>
        <taxon>Carpediemonas-like organisms</taxon>
        <taxon>Kipferlia</taxon>
    </lineage>
</organism>
<accession>A0A9K3CM90</accession>
<protein>
    <submittedName>
        <fullName evidence="1">Uncharacterized protein</fullName>
    </submittedName>
</protein>
<dbReference type="AlphaFoldDB" id="A0A9K3CM90"/>
<comment type="caution">
    <text evidence="1">The sequence shown here is derived from an EMBL/GenBank/DDBJ whole genome shotgun (WGS) entry which is preliminary data.</text>
</comment>
<sequence>MLFRPDVSGTYTVTVETGYRKYYDPEVDHSWAPYSVTLGVEQTTVSATASGIVGTTVMPPLTASPTLRALDFMNLGVRYALPPIDVPALSALYLAASGEDTDDFCMRVHYKRVAEAGDLPDTWHTATCNEITPGQATYMTVVGLQAETEYQLRHDFVRVPRPQPHDTGFDWTLASGVVWTEPEDDCVSIHGMQGGEAVTFNTGKIPKEVTKRMSPYVMRTQHIENANTPISETEGYMMQSHLAVGYGA</sequence>
<gene>
    <name evidence="1" type="ORF">KIPB_000247</name>
</gene>
<feature type="non-terminal residue" evidence="1">
    <location>
        <position position="1"/>
    </location>
</feature>
<keyword evidence="2" id="KW-1185">Reference proteome</keyword>
<reference evidence="1 2" key="1">
    <citation type="journal article" date="2018" name="PLoS ONE">
        <title>The draft genome of Kipferlia bialata reveals reductive genome evolution in fornicate parasites.</title>
        <authorList>
            <person name="Tanifuji G."/>
            <person name="Takabayashi S."/>
            <person name="Kume K."/>
            <person name="Takagi M."/>
            <person name="Nakayama T."/>
            <person name="Kamikawa R."/>
            <person name="Inagaki Y."/>
            <person name="Hashimoto T."/>
        </authorList>
    </citation>
    <scope>NUCLEOTIDE SEQUENCE [LARGE SCALE GENOMIC DNA]</scope>
    <source>
        <strain evidence="1">NY0173</strain>
    </source>
</reference>
<evidence type="ECO:0000313" key="1">
    <source>
        <dbReference type="EMBL" id="GIQ79584.1"/>
    </source>
</evidence>
<dbReference type="Proteomes" id="UP000265618">
    <property type="component" value="Unassembled WGS sequence"/>
</dbReference>